<dbReference type="OrthoDB" id="9779184at2"/>
<dbReference type="AlphaFoldDB" id="A0A1G7I0F2"/>
<dbReference type="InterPro" id="IPR036237">
    <property type="entry name" value="Xyl_isomerase-like_sf"/>
</dbReference>
<gene>
    <name evidence="2" type="ORF">SAMN05444167_1276</name>
</gene>
<reference evidence="2 3" key="1">
    <citation type="submission" date="2016-10" db="EMBL/GenBank/DDBJ databases">
        <authorList>
            <person name="de Groot N.N."/>
        </authorList>
    </citation>
    <scope>NUCLEOTIDE SEQUENCE [LARGE SCALE GENOMIC DNA]</scope>
    <source>
        <strain evidence="2 3">GAS232</strain>
    </source>
</reference>
<dbReference type="InterPro" id="IPR013022">
    <property type="entry name" value="Xyl_isomerase-like_TIM-brl"/>
</dbReference>
<evidence type="ECO:0000313" key="2">
    <source>
        <dbReference type="EMBL" id="SDF06125.1"/>
    </source>
</evidence>
<protein>
    <submittedName>
        <fullName evidence="2">Inosose dehydratase</fullName>
    </submittedName>
</protein>
<dbReference type="PANTHER" id="PTHR12110:SF41">
    <property type="entry name" value="INOSOSE DEHYDRATASE"/>
    <property type="match status" value="1"/>
</dbReference>
<dbReference type="RefSeq" id="WP_083344402.1">
    <property type="nucleotide sequence ID" value="NZ_LT629690.1"/>
</dbReference>
<organism evidence="2 3">
    <name type="scientific">Terriglobus roseus</name>
    <dbReference type="NCBI Taxonomy" id="392734"/>
    <lineage>
        <taxon>Bacteria</taxon>
        <taxon>Pseudomonadati</taxon>
        <taxon>Acidobacteriota</taxon>
        <taxon>Terriglobia</taxon>
        <taxon>Terriglobales</taxon>
        <taxon>Acidobacteriaceae</taxon>
        <taxon>Terriglobus</taxon>
    </lineage>
</organism>
<evidence type="ECO:0000313" key="3">
    <source>
        <dbReference type="Proteomes" id="UP000182427"/>
    </source>
</evidence>
<sequence>MELNRRTFCKSAVLTASLAALNPDSLFASPRKRNIVVGHTAITWSNKDVATAIADIGGEGFYGFETFGEVLERWEQQPGGLGAVLKAHSLPLISAYCALNLTDASARKEEIAKAVRWASIVKKYGGRVAVIGPNAVDRKTYDFSQHKSTIVASLNEICQAVTDIGITAALHQHTGTCVESKDETYEILHSVNTKYVRFGPDIGQLTKGCSDATVVVRDFLPIIEHMHLKDWNGKDDHFAGYCPLGQGKVNVPAVLDLMAGRKLKGMIMVELDYDGKESFVPLKLVQESKHYLQSQGVNFRS</sequence>
<accession>A0A1G7I0F2</accession>
<keyword evidence="3" id="KW-1185">Reference proteome</keyword>
<dbReference type="InterPro" id="IPR050312">
    <property type="entry name" value="IolE/XylAMocC-like"/>
</dbReference>
<dbReference type="PANTHER" id="PTHR12110">
    <property type="entry name" value="HYDROXYPYRUVATE ISOMERASE"/>
    <property type="match status" value="1"/>
</dbReference>
<dbReference type="EMBL" id="LT629690">
    <property type="protein sequence ID" value="SDF06125.1"/>
    <property type="molecule type" value="Genomic_DNA"/>
</dbReference>
<evidence type="ECO:0000259" key="1">
    <source>
        <dbReference type="Pfam" id="PF01261"/>
    </source>
</evidence>
<name>A0A1G7I0F2_9BACT</name>
<dbReference type="Pfam" id="PF01261">
    <property type="entry name" value="AP_endonuc_2"/>
    <property type="match status" value="1"/>
</dbReference>
<dbReference type="Gene3D" id="3.20.20.150">
    <property type="entry name" value="Divalent-metal-dependent TIM barrel enzymes"/>
    <property type="match status" value="1"/>
</dbReference>
<feature type="domain" description="Xylose isomerase-like TIM barrel" evidence="1">
    <location>
        <begin position="60"/>
        <end position="289"/>
    </location>
</feature>
<dbReference type="Proteomes" id="UP000182427">
    <property type="component" value="Chromosome I"/>
</dbReference>
<dbReference type="SUPFAM" id="SSF51658">
    <property type="entry name" value="Xylose isomerase-like"/>
    <property type="match status" value="1"/>
</dbReference>
<proteinExistence type="predicted"/>